<comment type="caution">
    <text evidence="2">The sequence shown here is derived from an EMBL/GenBank/DDBJ whole genome shotgun (WGS) entry which is preliminary data.</text>
</comment>
<feature type="compositionally biased region" description="Basic and acidic residues" evidence="1">
    <location>
        <begin position="345"/>
        <end position="354"/>
    </location>
</feature>
<evidence type="ECO:0000256" key="1">
    <source>
        <dbReference type="SAM" id="MobiDB-lite"/>
    </source>
</evidence>
<name>N6UV10_9HYPH</name>
<feature type="compositionally biased region" description="Basic residues" evidence="1">
    <location>
        <begin position="60"/>
        <end position="70"/>
    </location>
</feature>
<keyword evidence="3" id="KW-1185">Reference proteome</keyword>
<evidence type="ECO:0000313" key="2">
    <source>
        <dbReference type="EMBL" id="ENN84576.1"/>
    </source>
</evidence>
<dbReference type="AlphaFoldDB" id="N6UV10"/>
<reference evidence="2 3" key="1">
    <citation type="journal article" date="2012" name="BMC Genomics">
        <title>Genomic basis of broad host range and environmental adaptability of Rhizobium tropici CIAT 899 and Rhizobium sp. PRF 81 which are used in inoculants for common bean (Phaseolus vulgaris L.).</title>
        <authorList>
            <person name="Ormeno-Orrillo E."/>
            <person name="Menna P."/>
            <person name="Almeida L.G."/>
            <person name="Ollero F.J."/>
            <person name="Nicolas M.F."/>
            <person name="Pains Rodrigues E."/>
            <person name="Shigueyoshi Nakatani A."/>
            <person name="Silva Batista J.S."/>
            <person name="Oliveira Chueire L.M."/>
            <person name="Souza R.C."/>
            <person name="Ribeiro Vasconcelos A.T."/>
            <person name="Megias M."/>
            <person name="Hungria M."/>
            <person name="Martinez-Romero E."/>
        </authorList>
    </citation>
    <scope>NUCLEOTIDE SEQUENCE [LARGE SCALE GENOMIC DNA]</scope>
    <source>
        <strain evidence="2 3">PRF 81</strain>
    </source>
</reference>
<sequence length="366" mass="40866">MHAYAEPYAAAGSEFLLDRHHHPGPGRRQPVGSFGQPLEGVARSQENEGQGPGVVDGSKGVRRHHRRSALHRHDARLPDVAALHDDPVHRSARPSDLDRRRHLDVARHLHHAQHGQFRDLSGGSRLAHVRSGCQPDRSRNPSGHCRGHRGFCHLLHDRHAFAGTWRSQQAHEGGVDGTRADPRARAGTVEHRWRQGDAAQSEQSQCQADRRALQPAQCPCRCQYRQSSARCRPAFGKRAEHVSGGAVSAAVPVSGRCRRFRFRSRLFRHQAIAYSPARRHRHGLFRLLRAEHLYIQPGHQAPEVDQACLARCPRSDADLRGIGHFHRSGHAARRRRNGGAISGTRRGDDPDHGRAFLPAGSSYRLR</sequence>
<feature type="region of interest" description="Disordered" evidence="1">
    <location>
        <begin position="17"/>
        <end position="75"/>
    </location>
</feature>
<organism evidence="2 3">
    <name type="scientific">Rhizobium freirei PRF 81</name>
    <dbReference type="NCBI Taxonomy" id="363754"/>
    <lineage>
        <taxon>Bacteria</taxon>
        <taxon>Pseudomonadati</taxon>
        <taxon>Pseudomonadota</taxon>
        <taxon>Alphaproteobacteria</taxon>
        <taxon>Hyphomicrobiales</taxon>
        <taxon>Rhizobiaceae</taxon>
        <taxon>Rhizobium/Agrobacterium group</taxon>
        <taxon>Rhizobium</taxon>
    </lineage>
</organism>
<evidence type="ECO:0000313" key="3">
    <source>
        <dbReference type="Proteomes" id="UP000012429"/>
    </source>
</evidence>
<dbReference type="EMBL" id="AQHN01000089">
    <property type="protein sequence ID" value="ENN84576.1"/>
    <property type="molecule type" value="Genomic_DNA"/>
</dbReference>
<feature type="region of interest" description="Disordered" evidence="1">
    <location>
        <begin position="327"/>
        <end position="366"/>
    </location>
</feature>
<proteinExistence type="predicted"/>
<dbReference type="Proteomes" id="UP000012429">
    <property type="component" value="Unassembled WGS sequence"/>
</dbReference>
<accession>N6UV10</accession>
<feature type="compositionally biased region" description="Basic and acidic residues" evidence="1">
    <location>
        <begin position="178"/>
        <end position="187"/>
    </location>
</feature>
<protein>
    <submittedName>
        <fullName evidence="2">Uncharacterized protein</fullName>
    </submittedName>
</protein>
<feature type="region of interest" description="Disordered" evidence="1">
    <location>
        <begin position="167"/>
        <end position="187"/>
    </location>
</feature>
<feature type="compositionally biased region" description="Basic residues" evidence="1">
    <location>
        <begin position="327"/>
        <end position="337"/>
    </location>
</feature>
<feature type="region of interest" description="Disordered" evidence="1">
    <location>
        <begin position="113"/>
        <end position="142"/>
    </location>
</feature>
<gene>
    <name evidence="2" type="ORF">RHSP_73442</name>
</gene>